<dbReference type="InterPro" id="IPR018044">
    <property type="entry name" value="Peptidase_S11"/>
</dbReference>
<dbReference type="InterPro" id="IPR001967">
    <property type="entry name" value="Peptidase_S11_N"/>
</dbReference>
<keyword evidence="5" id="KW-0573">Peptidoglycan synthesis</keyword>
<keyword evidence="2" id="KW-0732">Signal</keyword>
<name>A0A1H2YG61_9BACL</name>
<evidence type="ECO:0000256" key="6">
    <source>
        <dbReference type="ARBA" id="ARBA00023316"/>
    </source>
</evidence>
<keyword evidence="12" id="KW-0645">Protease</keyword>
<dbReference type="SUPFAM" id="SSF56601">
    <property type="entry name" value="beta-lactamase/transpeptidase-like"/>
    <property type="match status" value="1"/>
</dbReference>
<dbReference type="InterPro" id="IPR012338">
    <property type="entry name" value="Beta-lactam/transpept-like"/>
</dbReference>
<evidence type="ECO:0000256" key="4">
    <source>
        <dbReference type="ARBA" id="ARBA00022960"/>
    </source>
</evidence>
<evidence type="ECO:0000256" key="10">
    <source>
        <dbReference type="SAM" id="Phobius"/>
    </source>
</evidence>
<evidence type="ECO:0000256" key="2">
    <source>
        <dbReference type="ARBA" id="ARBA00022729"/>
    </source>
</evidence>
<dbReference type="PANTHER" id="PTHR21581:SF33">
    <property type="entry name" value="D-ALANYL-D-ALANINE CARBOXYPEPTIDASE DACB"/>
    <property type="match status" value="1"/>
</dbReference>
<dbReference type="Gene3D" id="3.40.710.10">
    <property type="entry name" value="DD-peptidase/beta-lactamase superfamily"/>
    <property type="match status" value="1"/>
</dbReference>
<keyword evidence="10" id="KW-0812">Transmembrane</keyword>
<organism evidence="12 13">
    <name type="scientific">Alicyclobacillus hesperidum</name>
    <dbReference type="NCBI Taxonomy" id="89784"/>
    <lineage>
        <taxon>Bacteria</taxon>
        <taxon>Bacillati</taxon>
        <taxon>Bacillota</taxon>
        <taxon>Bacilli</taxon>
        <taxon>Bacillales</taxon>
        <taxon>Alicyclobacillaceae</taxon>
        <taxon>Alicyclobacillus</taxon>
    </lineage>
</organism>
<keyword evidence="10" id="KW-0472">Membrane</keyword>
<dbReference type="EMBL" id="FNOJ01000037">
    <property type="protein sequence ID" value="SDX04147.1"/>
    <property type="molecule type" value="Genomic_DNA"/>
</dbReference>
<evidence type="ECO:0000256" key="9">
    <source>
        <dbReference type="RuleBase" id="RU004016"/>
    </source>
</evidence>
<keyword evidence="13" id="KW-1185">Reference proteome</keyword>
<proteinExistence type="inferred from homology"/>
<feature type="active site" description="Acyl-ester intermediate" evidence="7">
    <location>
        <position position="104"/>
    </location>
</feature>
<evidence type="ECO:0000256" key="1">
    <source>
        <dbReference type="ARBA" id="ARBA00007164"/>
    </source>
</evidence>
<keyword evidence="4" id="KW-0133">Cell shape</keyword>
<dbReference type="GO" id="GO:0008360">
    <property type="term" value="P:regulation of cell shape"/>
    <property type="evidence" value="ECO:0007669"/>
    <property type="project" value="UniProtKB-KW"/>
</dbReference>
<keyword evidence="12" id="KW-0121">Carboxypeptidase</keyword>
<dbReference type="Proteomes" id="UP000182589">
    <property type="component" value="Unassembled WGS sequence"/>
</dbReference>
<evidence type="ECO:0000256" key="3">
    <source>
        <dbReference type="ARBA" id="ARBA00022801"/>
    </source>
</evidence>
<feature type="active site" evidence="7">
    <location>
        <position position="171"/>
    </location>
</feature>
<evidence type="ECO:0000259" key="11">
    <source>
        <dbReference type="Pfam" id="PF00768"/>
    </source>
</evidence>
<comment type="similarity">
    <text evidence="1 9">Belongs to the peptidase S11 family.</text>
</comment>
<keyword evidence="10" id="KW-1133">Transmembrane helix</keyword>
<dbReference type="AlphaFoldDB" id="A0A1H2YG61"/>
<dbReference type="GO" id="GO:0006508">
    <property type="term" value="P:proteolysis"/>
    <property type="evidence" value="ECO:0007669"/>
    <property type="project" value="InterPro"/>
</dbReference>
<evidence type="ECO:0000256" key="8">
    <source>
        <dbReference type="PIRSR" id="PIRSR618044-2"/>
    </source>
</evidence>
<dbReference type="STRING" id="89784.SAMN04489725_1375"/>
<evidence type="ECO:0000313" key="13">
    <source>
        <dbReference type="Proteomes" id="UP000182589"/>
    </source>
</evidence>
<dbReference type="PRINTS" id="PR00725">
    <property type="entry name" value="DADACBPTASE1"/>
</dbReference>
<protein>
    <submittedName>
        <fullName evidence="12">D-alanyl-D-alanine carboxypeptidase (Penicillin-binding protein 5/6)</fullName>
    </submittedName>
</protein>
<evidence type="ECO:0000256" key="7">
    <source>
        <dbReference type="PIRSR" id="PIRSR618044-1"/>
    </source>
</evidence>
<dbReference type="GO" id="GO:0009002">
    <property type="term" value="F:serine-type D-Ala-D-Ala carboxypeptidase activity"/>
    <property type="evidence" value="ECO:0007669"/>
    <property type="project" value="InterPro"/>
</dbReference>
<reference evidence="13" key="1">
    <citation type="submission" date="2016-10" db="EMBL/GenBank/DDBJ databases">
        <authorList>
            <person name="Varghese N."/>
        </authorList>
    </citation>
    <scope>NUCLEOTIDE SEQUENCE [LARGE SCALE GENOMIC DNA]</scope>
    <source>
        <strain evidence="13">DSM 12489</strain>
    </source>
</reference>
<dbReference type="Pfam" id="PF00768">
    <property type="entry name" value="Peptidase_S11"/>
    <property type="match status" value="1"/>
</dbReference>
<evidence type="ECO:0000313" key="12">
    <source>
        <dbReference type="EMBL" id="SDX04147.1"/>
    </source>
</evidence>
<accession>A0A1H2YG61</accession>
<dbReference type="GO" id="GO:0071555">
    <property type="term" value="P:cell wall organization"/>
    <property type="evidence" value="ECO:0007669"/>
    <property type="project" value="UniProtKB-KW"/>
</dbReference>
<keyword evidence="6" id="KW-0961">Cell wall biogenesis/degradation</keyword>
<gene>
    <name evidence="12" type="ORF">SAMN04489725_1375</name>
</gene>
<feature type="domain" description="Peptidase S11 D-alanyl-D-alanine carboxypeptidase A N-terminal" evidence="11">
    <location>
        <begin position="97"/>
        <end position="304"/>
    </location>
</feature>
<sequence length="334" mass="35560">MNQRVERSQKGRHKPRIGAAFVGILVMFGLMITGFKLPLLPVLQGDANTAEWASYNTVHHVLTNQPSLPSLTGVAWPQSGQAAVMIDGHLRGHYGANSPIPIASLTKMMTAFVVLQKYPLGPNESGPTYTVTPQDVQIYNEDYAENDSCVNVVAGETLTERQMLEGLLLPSGDNMAVMLANWVSGSVPSFVNQMNTEAHRLGMTNTYYADPAGVSAQTVSTALDQLKVSYAVMKSPTIQEIVGMTSAPFPLVGQINNTNSDLGQDGITGLKTGNLEHIGNMAVAADRVYDHKQVEVIAVVLGQPGANETDSLSAALKAGRSLIQSLGTPSANVT</sequence>
<evidence type="ECO:0000256" key="5">
    <source>
        <dbReference type="ARBA" id="ARBA00022984"/>
    </source>
</evidence>
<feature type="active site" description="Proton acceptor" evidence="7">
    <location>
        <position position="107"/>
    </location>
</feature>
<dbReference type="GO" id="GO:0009252">
    <property type="term" value="P:peptidoglycan biosynthetic process"/>
    <property type="evidence" value="ECO:0007669"/>
    <property type="project" value="UniProtKB-KW"/>
</dbReference>
<dbReference type="RefSeq" id="WP_074693964.1">
    <property type="nucleotide sequence ID" value="NZ_FNOJ01000037.1"/>
</dbReference>
<dbReference type="PANTHER" id="PTHR21581">
    <property type="entry name" value="D-ALANYL-D-ALANINE CARBOXYPEPTIDASE"/>
    <property type="match status" value="1"/>
</dbReference>
<feature type="transmembrane region" description="Helical" evidence="10">
    <location>
        <begin position="20"/>
        <end position="39"/>
    </location>
</feature>
<keyword evidence="3" id="KW-0378">Hydrolase</keyword>
<feature type="binding site" evidence="8">
    <location>
        <position position="271"/>
    </location>
    <ligand>
        <name>substrate</name>
    </ligand>
</feature>